<keyword evidence="2" id="KW-1185">Reference proteome</keyword>
<evidence type="ECO:0000313" key="2">
    <source>
        <dbReference type="Proteomes" id="UP000239663"/>
    </source>
</evidence>
<protein>
    <recommendedName>
        <fullName evidence="3">Oxalate:formate antiporter</fullName>
    </recommendedName>
</protein>
<dbReference type="RefSeq" id="WP_104850814.1">
    <property type="nucleotide sequence ID" value="NZ_PKOZ01000020.1"/>
</dbReference>
<comment type="caution">
    <text evidence="1">The sequence shown here is derived from an EMBL/GenBank/DDBJ whole genome shotgun (WGS) entry which is preliminary data.</text>
</comment>
<dbReference type="EMBL" id="PKOZ01000020">
    <property type="protein sequence ID" value="PQD93829.1"/>
    <property type="molecule type" value="Genomic_DNA"/>
</dbReference>
<reference evidence="1 2" key="1">
    <citation type="submission" date="2017-12" db="EMBL/GenBank/DDBJ databases">
        <title>Taxonomic description and draft genome of Pradoshia cofamensis Gen. nov., sp. nov., a thermotolerant bacillale isolated from anterior gut of earthworm Eisenia fetida.</title>
        <authorList>
            <person name="Saha T."/>
            <person name="Chakraborty R."/>
        </authorList>
    </citation>
    <scope>NUCLEOTIDE SEQUENCE [LARGE SCALE GENOMIC DNA]</scope>
    <source>
        <strain evidence="1 2">EAG3</strain>
    </source>
</reference>
<dbReference type="Proteomes" id="UP000239663">
    <property type="component" value="Unassembled WGS sequence"/>
</dbReference>
<name>A0A2S7MVM9_9BACI</name>
<proteinExistence type="predicted"/>
<evidence type="ECO:0000313" key="1">
    <source>
        <dbReference type="EMBL" id="PQD93829.1"/>
    </source>
</evidence>
<dbReference type="OrthoDB" id="8704087at2"/>
<gene>
    <name evidence="1" type="ORF">CYL18_17685</name>
</gene>
<evidence type="ECO:0008006" key="3">
    <source>
        <dbReference type="Google" id="ProtNLM"/>
    </source>
</evidence>
<accession>A0A2S7MVM9</accession>
<dbReference type="AlphaFoldDB" id="A0A2S7MVM9"/>
<sequence>MKSVKRDFIYLHKQEAEHFVASFGIDFCSFMQAVNEPPENLLLLDHPFMDVEFDMHTHFNYVTYPSYKRFCKENGKEIEQLVWMDFEDIDGLEELAPWEIAEILYVRHTFNHLRSPFYQKMNNRFVYLTQEDGLYNKIYYRSWADFYEILSAIIPEQADLNKAERGLFGAKRKVSLQSVPQEMIKQLSPIFTEGAIISFEKSINTRQAAEIPIWSVGDFSHEDDLEHELRTIYRTRQTAKLVFQKKQKEWTLIR</sequence>
<organism evidence="1 2">
    <name type="scientific">Pradoshia eiseniae</name>
    <dbReference type="NCBI Taxonomy" id="2064768"/>
    <lineage>
        <taxon>Bacteria</taxon>
        <taxon>Bacillati</taxon>
        <taxon>Bacillota</taxon>
        <taxon>Bacilli</taxon>
        <taxon>Bacillales</taxon>
        <taxon>Bacillaceae</taxon>
        <taxon>Pradoshia</taxon>
    </lineage>
</organism>